<proteinExistence type="predicted"/>
<dbReference type="EMBL" id="CP086322">
    <property type="protein sequence ID" value="UQA95681.1"/>
    <property type="molecule type" value="Genomic_DNA"/>
</dbReference>
<name>A0ABY4MH49_9ACTN</name>
<reference evidence="2" key="1">
    <citation type="submission" date="2021-10" db="EMBL/GenBank/DDBJ databases">
        <title>Streptomyces nigrumlapis sp.nov.,an antimicrobial producing actinobacterium isolated from Black Gobi rocks.</title>
        <authorList>
            <person name="Wen Y."/>
            <person name="Zhang W."/>
            <person name="Liu X.G."/>
        </authorList>
    </citation>
    <scope>NUCLEOTIDE SEQUENCE</scope>
    <source>
        <strain evidence="2">ST13-2-2</strain>
    </source>
</reference>
<evidence type="ECO:0000313" key="3">
    <source>
        <dbReference type="Proteomes" id="UP000830115"/>
    </source>
</evidence>
<dbReference type="Proteomes" id="UP000830115">
    <property type="component" value="Chromosome"/>
</dbReference>
<organism evidence="2 3">
    <name type="scientific">Streptomyces halobius</name>
    <dbReference type="NCBI Taxonomy" id="2879846"/>
    <lineage>
        <taxon>Bacteria</taxon>
        <taxon>Bacillati</taxon>
        <taxon>Actinomycetota</taxon>
        <taxon>Actinomycetes</taxon>
        <taxon>Kitasatosporales</taxon>
        <taxon>Streptomycetaceae</taxon>
        <taxon>Streptomyces</taxon>
    </lineage>
</organism>
<evidence type="ECO:0008006" key="4">
    <source>
        <dbReference type="Google" id="ProtNLM"/>
    </source>
</evidence>
<gene>
    <name evidence="2" type="ORF">K9S39_30870</name>
</gene>
<dbReference type="PROSITE" id="PS51257">
    <property type="entry name" value="PROKAR_LIPOPROTEIN"/>
    <property type="match status" value="1"/>
</dbReference>
<dbReference type="RefSeq" id="WP_248866594.1">
    <property type="nucleotide sequence ID" value="NZ_CP086322.1"/>
</dbReference>
<evidence type="ECO:0000313" key="2">
    <source>
        <dbReference type="EMBL" id="UQA95681.1"/>
    </source>
</evidence>
<keyword evidence="3" id="KW-1185">Reference proteome</keyword>
<keyword evidence="1" id="KW-0732">Signal</keyword>
<feature type="chain" id="PRO_5045306682" description="Lipoprotein" evidence="1">
    <location>
        <begin position="24"/>
        <end position="149"/>
    </location>
</feature>
<protein>
    <recommendedName>
        <fullName evidence="4">Lipoprotein</fullName>
    </recommendedName>
</protein>
<accession>A0ABY4MH49</accession>
<feature type="signal peptide" evidence="1">
    <location>
        <begin position="1"/>
        <end position="23"/>
    </location>
</feature>
<sequence>MRIKWTLYVVLPALMLASGCVITSEESPGATTKPPVQTVTPDEEPTPVVNYDGKTKTVTLGDVKVAATVEVSVINLVVTASNATEKELSYSIDVAISNGETPVFAQTFDIRNIEPGLTKKESSEIDISGYTRTVGEPKVFINDVTTYTE</sequence>
<evidence type="ECO:0000256" key="1">
    <source>
        <dbReference type="SAM" id="SignalP"/>
    </source>
</evidence>